<dbReference type="PANTHER" id="PTHR43327:SF10">
    <property type="entry name" value="STOMATIN-LIKE PROTEIN 2, MITOCHONDRIAL"/>
    <property type="match status" value="1"/>
</dbReference>
<dbReference type="AlphaFoldDB" id="Q98RE1"/>
<dbReference type="EMBL" id="AL445563">
    <property type="protein sequence ID" value="CAC13241.1"/>
    <property type="molecule type" value="Genomic_DNA"/>
</dbReference>
<keyword evidence="5" id="KW-1185">Reference proteome</keyword>
<gene>
    <name evidence="4" type="ordered locus">MYPU_0680</name>
</gene>
<comment type="similarity">
    <text evidence="1">Belongs to the band 7/mec-2 family.</text>
</comment>
<reference evidence="4 5" key="1">
    <citation type="journal article" date="2001" name="Nucleic Acids Res.">
        <title>The complete genome sequence of the murine respiratory pathogen Mycoplasma pulmonis.</title>
        <authorList>
            <person name="Chambaud I."/>
            <person name="Heilig R."/>
            <person name="Ferris S."/>
            <person name="Barbe V."/>
            <person name="Samson D."/>
            <person name="Galisson F."/>
            <person name="Moszer I."/>
            <person name="Dybvig K."/>
            <person name="Wroblewski H."/>
            <person name="Viari A."/>
            <person name="Rocha E.P.C."/>
            <person name="Blanchard A."/>
        </authorList>
    </citation>
    <scope>NUCLEOTIDE SEQUENCE [LARGE SCALE GENOMIC DNA]</scope>
    <source>
        <strain evidence="4 5">UAB CTIP</strain>
    </source>
</reference>
<accession>Q98RE1</accession>
<proteinExistence type="inferred from homology"/>
<dbReference type="KEGG" id="mpu:MYPU_0680"/>
<keyword evidence="2" id="KW-0812">Transmembrane</keyword>
<dbReference type="InterPro" id="IPR050710">
    <property type="entry name" value="Band7/mec-2_domain"/>
</dbReference>
<dbReference type="PANTHER" id="PTHR43327">
    <property type="entry name" value="STOMATIN-LIKE PROTEIN 2, MITOCHONDRIAL"/>
    <property type="match status" value="1"/>
</dbReference>
<dbReference type="Proteomes" id="UP000000528">
    <property type="component" value="Chromosome"/>
</dbReference>
<dbReference type="InterPro" id="IPR001972">
    <property type="entry name" value="Stomatin_HflK_fam"/>
</dbReference>
<dbReference type="InterPro" id="IPR036013">
    <property type="entry name" value="Band_7/SPFH_dom_sf"/>
</dbReference>
<dbReference type="RefSeq" id="WP_010924872.1">
    <property type="nucleotide sequence ID" value="NC_002771.1"/>
</dbReference>
<dbReference type="Pfam" id="PF01145">
    <property type="entry name" value="Band_7"/>
    <property type="match status" value="1"/>
</dbReference>
<feature type="transmembrane region" description="Helical" evidence="2">
    <location>
        <begin position="6"/>
        <end position="27"/>
    </location>
</feature>
<evidence type="ECO:0000313" key="5">
    <source>
        <dbReference type="Proteomes" id="UP000000528"/>
    </source>
</evidence>
<name>Q98RE1_MYCPU</name>
<keyword evidence="2" id="KW-1133">Transmembrane helix</keyword>
<dbReference type="CDD" id="cd08829">
    <property type="entry name" value="SPFH_paraslipin"/>
    <property type="match status" value="1"/>
</dbReference>
<evidence type="ECO:0000313" key="4">
    <source>
        <dbReference type="EMBL" id="CAC13241.1"/>
    </source>
</evidence>
<dbReference type="PRINTS" id="PR00721">
    <property type="entry name" value="STOMATIN"/>
</dbReference>
<protein>
    <recommendedName>
        <fullName evidence="3">Band 7 domain-containing protein</fullName>
    </recommendedName>
</protein>
<dbReference type="BioCyc" id="MPUL272635:G1GT6-70-MONOMER"/>
<evidence type="ECO:0000256" key="1">
    <source>
        <dbReference type="ARBA" id="ARBA00008164"/>
    </source>
</evidence>
<evidence type="ECO:0000259" key="3">
    <source>
        <dbReference type="SMART" id="SM00244"/>
    </source>
</evidence>
<dbReference type="Gene3D" id="3.30.479.30">
    <property type="entry name" value="Band 7 domain"/>
    <property type="match status" value="1"/>
</dbReference>
<feature type="domain" description="Band 7" evidence="3">
    <location>
        <begin position="25"/>
        <end position="183"/>
    </location>
</feature>
<sequence length="309" mass="34509">MPWYIILLIVLGVIFLFCLVLVLPFSLKIVSQTEFIIVERLGTYRKTLTNGIHFIIPIIDIPRSRGNFKEQVLDFKPQDVITKDNAIVKVDSVIFFQITDAKLYTYGAEYPIKALENLSYTTLRNLLGEFELDELLTSRDIVNAKLTTTIDLASDSWGIKVHRVELKTIDPPADIKNAMEKQLRAEREKRANILEAQGQREAAILEAQGQREAAILAAQGEKEAAILKAQGQREAAILEAEGQKQSIHLLNSSDISKEVLTWKSIEQLGKIADGNATKIIIPPTLQNLAGSMASVAEFLDLKDKKLISN</sequence>
<dbReference type="GO" id="GO:0005886">
    <property type="term" value="C:plasma membrane"/>
    <property type="evidence" value="ECO:0007669"/>
    <property type="project" value="UniProtKB-ARBA"/>
</dbReference>
<keyword evidence="2" id="KW-0472">Membrane</keyword>
<dbReference type="FunFam" id="3.30.479.30:FF:000004">
    <property type="entry name" value="Putative membrane protease family, stomatin"/>
    <property type="match status" value="1"/>
</dbReference>
<dbReference type="STRING" id="272635.gene:17576648"/>
<organism evidence="5">
    <name type="scientific">Mycoplasmopsis pulmonis (strain UAB CTIP)</name>
    <name type="common">Mycoplasma pulmonis</name>
    <dbReference type="NCBI Taxonomy" id="272635"/>
    <lineage>
        <taxon>Bacteria</taxon>
        <taxon>Bacillati</taxon>
        <taxon>Mycoplasmatota</taxon>
        <taxon>Mycoplasmoidales</taxon>
        <taxon>Metamycoplasmataceae</taxon>
        <taxon>Mycoplasmopsis</taxon>
    </lineage>
</organism>
<dbReference type="SMART" id="SM00244">
    <property type="entry name" value="PHB"/>
    <property type="match status" value="1"/>
</dbReference>
<dbReference type="GO" id="GO:0098552">
    <property type="term" value="C:side of membrane"/>
    <property type="evidence" value="ECO:0007669"/>
    <property type="project" value="UniProtKB-ARBA"/>
</dbReference>
<dbReference type="SUPFAM" id="SSF117892">
    <property type="entry name" value="Band 7/SPFH domain"/>
    <property type="match status" value="1"/>
</dbReference>
<evidence type="ECO:0000256" key="2">
    <source>
        <dbReference type="SAM" id="Phobius"/>
    </source>
</evidence>
<dbReference type="eggNOG" id="COG0330">
    <property type="taxonomic scope" value="Bacteria"/>
</dbReference>
<dbReference type="InterPro" id="IPR001107">
    <property type="entry name" value="Band_7"/>
</dbReference>
<dbReference type="HOGENOM" id="CLU_024949_2_2_14"/>
<dbReference type="PIR" id="D90520">
    <property type="entry name" value="D90520"/>
</dbReference>